<dbReference type="SFLD" id="SFLDG01020">
    <property type="entry name" value="Terpene_Cyclase_Like_2"/>
    <property type="match status" value="1"/>
</dbReference>
<dbReference type="AlphaFoldDB" id="A0A0F7ZU81"/>
<dbReference type="SFLD" id="SFLDS00005">
    <property type="entry name" value="Isoprenoid_Synthase_Type_I"/>
    <property type="match status" value="1"/>
</dbReference>
<dbReference type="Gene3D" id="1.10.600.10">
    <property type="entry name" value="Farnesyl Diphosphate Synthase"/>
    <property type="match status" value="1"/>
</dbReference>
<dbReference type="EMBL" id="KQ030526">
    <property type="protein sequence ID" value="KJZ74403.1"/>
    <property type="molecule type" value="Genomic_DNA"/>
</dbReference>
<evidence type="ECO:0000256" key="4">
    <source>
        <dbReference type="RuleBase" id="RU366034"/>
    </source>
</evidence>
<keyword evidence="4" id="KW-0479">Metal-binding</keyword>
<keyword evidence="6" id="KW-1185">Reference proteome</keyword>
<evidence type="ECO:0000256" key="2">
    <source>
        <dbReference type="ARBA" id="ARBA00006333"/>
    </source>
</evidence>
<evidence type="ECO:0000313" key="5">
    <source>
        <dbReference type="EMBL" id="KJZ74403.1"/>
    </source>
</evidence>
<dbReference type="Pfam" id="PF19086">
    <property type="entry name" value="Terpene_syn_C_2"/>
    <property type="match status" value="1"/>
</dbReference>
<organism evidence="5 6">
    <name type="scientific">Hirsutella minnesotensis 3608</name>
    <dbReference type="NCBI Taxonomy" id="1043627"/>
    <lineage>
        <taxon>Eukaryota</taxon>
        <taxon>Fungi</taxon>
        <taxon>Dikarya</taxon>
        <taxon>Ascomycota</taxon>
        <taxon>Pezizomycotina</taxon>
        <taxon>Sordariomycetes</taxon>
        <taxon>Hypocreomycetidae</taxon>
        <taxon>Hypocreales</taxon>
        <taxon>Ophiocordycipitaceae</taxon>
        <taxon>Hirsutella</taxon>
    </lineage>
</organism>
<dbReference type="EC" id="4.2.3.-" evidence="4"/>
<dbReference type="InterPro" id="IPR008949">
    <property type="entry name" value="Isoprenoid_synthase_dom_sf"/>
</dbReference>
<dbReference type="GO" id="GO:0046872">
    <property type="term" value="F:metal ion binding"/>
    <property type="evidence" value="ECO:0007669"/>
    <property type="project" value="UniProtKB-KW"/>
</dbReference>
<evidence type="ECO:0000256" key="3">
    <source>
        <dbReference type="ARBA" id="ARBA00022842"/>
    </source>
</evidence>
<dbReference type="GO" id="GO:0010333">
    <property type="term" value="F:terpene synthase activity"/>
    <property type="evidence" value="ECO:0007669"/>
    <property type="project" value="InterPro"/>
</dbReference>
<dbReference type="SUPFAM" id="SSF48576">
    <property type="entry name" value="Terpenoid synthases"/>
    <property type="match status" value="1"/>
</dbReference>
<gene>
    <name evidence="5" type="ORF">HIM_06213</name>
</gene>
<protein>
    <recommendedName>
        <fullName evidence="4">Terpene synthase</fullName>
        <ecNumber evidence="4">4.2.3.-</ecNumber>
    </recommendedName>
</protein>
<accession>A0A0F7ZU81</accession>
<keyword evidence="3 4" id="KW-0460">Magnesium</keyword>
<proteinExistence type="inferred from homology"/>
<name>A0A0F7ZU81_9HYPO</name>
<dbReference type="OrthoDB" id="2861623at2759"/>
<comment type="similarity">
    <text evidence="2 4">Belongs to the terpene synthase family.</text>
</comment>
<dbReference type="PANTHER" id="PTHR35201:SF4">
    <property type="entry name" value="BETA-PINACENE SYNTHASE-RELATED"/>
    <property type="match status" value="1"/>
</dbReference>
<dbReference type="Proteomes" id="UP000054481">
    <property type="component" value="Unassembled WGS sequence"/>
</dbReference>
<dbReference type="PANTHER" id="PTHR35201">
    <property type="entry name" value="TERPENE SYNTHASE"/>
    <property type="match status" value="1"/>
</dbReference>
<evidence type="ECO:0000313" key="6">
    <source>
        <dbReference type="Proteomes" id="UP000054481"/>
    </source>
</evidence>
<reference evidence="5 6" key="1">
    <citation type="journal article" date="2014" name="Genome Biol. Evol.">
        <title>Comparative genomics and transcriptomics analyses reveal divergent lifestyle features of nematode endoparasitic fungus Hirsutella minnesotensis.</title>
        <authorList>
            <person name="Lai Y."/>
            <person name="Liu K."/>
            <person name="Zhang X."/>
            <person name="Zhang X."/>
            <person name="Li K."/>
            <person name="Wang N."/>
            <person name="Shu C."/>
            <person name="Wu Y."/>
            <person name="Wang C."/>
            <person name="Bushley K.E."/>
            <person name="Xiang M."/>
            <person name="Liu X."/>
        </authorList>
    </citation>
    <scope>NUCLEOTIDE SEQUENCE [LARGE SCALE GENOMIC DNA]</scope>
    <source>
        <strain evidence="5 6">3608</strain>
    </source>
</reference>
<sequence length="360" mass="40888">MLRFSPPVLTPEMERVFSSARGDKVLVPNLFDCLGDWPAKQVNPRREALREHIDGRLEQTRLDRAVIDKKKKADLALGTALWLPHAQWNELKHIADFNAWFFCWDDLVDSDEGELALALDAADAYRSRTLAIFKRGLGLCPPNEAVLEGQIDSVNAMMQSFFEDLCRQYDQDKRRDLYEAFEHFVQACAVEQRMRLNQQVPDFEAYLTMRMGTICAFPALALSEYACRVSLPRDIATSTDMQLLQREACIAILLINDILSLKKELEMMCMSNAIVVLMVKSGLTVQAAVQEVAGRLRVCADAFDQAGRNLESLVSDQESDALRRVLEVQRCLVTSTIEWSLRSDRYKIVELDNGVSEFVL</sequence>
<keyword evidence="4" id="KW-0456">Lyase</keyword>
<dbReference type="InterPro" id="IPR034686">
    <property type="entry name" value="Terpene_cyclase-like_2"/>
</dbReference>
<comment type="cofactor">
    <cofactor evidence="1 4">
        <name>Mg(2+)</name>
        <dbReference type="ChEBI" id="CHEBI:18420"/>
    </cofactor>
</comment>
<evidence type="ECO:0000256" key="1">
    <source>
        <dbReference type="ARBA" id="ARBA00001946"/>
    </source>
</evidence>
<dbReference type="GO" id="GO:0008299">
    <property type="term" value="P:isoprenoid biosynthetic process"/>
    <property type="evidence" value="ECO:0007669"/>
    <property type="project" value="UniProtKB-ARBA"/>
</dbReference>